<keyword evidence="4" id="KW-1003">Cell membrane</keyword>
<dbReference type="RefSeq" id="WP_313873769.1">
    <property type="nucleotide sequence ID" value="NZ_JAVBIK010000001.1"/>
</dbReference>
<dbReference type="PANTHER" id="PTHR43297:SF7">
    <property type="entry name" value="D,D-DIPEPTIDE TRANSPORT ATP-BINDING PROTEIN DDPD-RELATED"/>
    <property type="match status" value="1"/>
</dbReference>
<evidence type="ECO:0000256" key="7">
    <source>
        <dbReference type="ARBA" id="ARBA00023136"/>
    </source>
</evidence>
<comment type="subcellular location">
    <subcellularLocation>
        <location evidence="1">Cell inner membrane</location>
        <topology evidence="1">Peripheral membrane protein</topology>
    </subcellularLocation>
</comment>
<evidence type="ECO:0000313" key="10">
    <source>
        <dbReference type="Proteomes" id="UP001321700"/>
    </source>
</evidence>
<evidence type="ECO:0000259" key="8">
    <source>
        <dbReference type="PROSITE" id="PS50893"/>
    </source>
</evidence>
<comment type="caution">
    <text evidence="9">The sequence shown here is derived from an EMBL/GenBank/DDBJ whole genome shotgun (WGS) entry which is preliminary data.</text>
</comment>
<feature type="domain" description="ABC transporter" evidence="8">
    <location>
        <begin position="6"/>
        <end position="253"/>
    </location>
</feature>
<keyword evidence="7" id="KW-0472">Membrane</keyword>
<dbReference type="InterPro" id="IPR017871">
    <property type="entry name" value="ABC_transporter-like_CS"/>
</dbReference>
<dbReference type="InterPro" id="IPR027417">
    <property type="entry name" value="P-loop_NTPase"/>
</dbReference>
<dbReference type="PANTHER" id="PTHR43297">
    <property type="entry name" value="OLIGOPEPTIDE TRANSPORT ATP-BINDING PROTEIN APPD"/>
    <property type="match status" value="1"/>
</dbReference>
<dbReference type="Gene3D" id="3.40.50.300">
    <property type="entry name" value="P-loop containing nucleotide triphosphate hydrolases"/>
    <property type="match status" value="2"/>
</dbReference>
<name>A0ABU3KJN6_9BURK</name>
<gene>
    <name evidence="9" type="ORF">RAE19_04400</name>
</gene>
<dbReference type="SUPFAM" id="SSF52540">
    <property type="entry name" value="P-loop containing nucleoside triphosphate hydrolases"/>
    <property type="match status" value="2"/>
</dbReference>
<dbReference type="PROSITE" id="PS00211">
    <property type="entry name" value="ABC_TRANSPORTER_1"/>
    <property type="match status" value="2"/>
</dbReference>
<evidence type="ECO:0000256" key="2">
    <source>
        <dbReference type="ARBA" id="ARBA00005417"/>
    </source>
</evidence>
<dbReference type="InterPro" id="IPR050388">
    <property type="entry name" value="ABC_Ni/Peptide_Import"/>
</dbReference>
<reference evidence="9 10" key="1">
    <citation type="submission" date="2023-08" db="EMBL/GenBank/DDBJ databases">
        <title>Rhodoferax potami sp. nov. and Rhodoferax mekongensis sp. nov., isolated from the Mekong River in Thailand.</title>
        <authorList>
            <person name="Kitikhun S."/>
            <person name="Charoenyingcharoen P."/>
            <person name="Siriarchawattana P."/>
            <person name="Likhitrattanapisal S."/>
            <person name="Nilsakha T."/>
            <person name="Chanpet A."/>
            <person name="Rattanawaree P."/>
            <person name="Ingsriswang S."/>
        </authorList>
    </citation>
    <scope>NUCLEOTIDE SEQUENCE [LARGE SCALE GENOMIC DNA]</scope>
    <source>
        <strain evidence="9 10">TBRC 17660</strain>
    </source>
</reference>
<dbReference type="SMART" id="SM00382">
    <property type="entry name" value="AAA"/>
    <property type="match status" value="2"/>
</dbReference>
<dbReference type="CDD" id="cd03257">
    <property type="entry name" value="ABC_NikE_OppD_transporters"/>
    <property type="match status" value="1"/>
</dbReference>
<keyword evidence="5" id="KW-0547">Nucleotide-binding</keyword>
<dbReference type="GO" id="GO:0005524">
    <property type="term" value="F:ATP binding"/>
    <property type="evidence" value="ECO:0007669"/>
    <property type="project" value="UniProtKB-KW"/>
</dbReference>
<protein>
    <submittedName>
        <fullName evidence="9">ATP-binding cassette domain-containing protein</fullName>
    </submittedName>
</protein>
<keyword evidence="6 9" id="KW-0067">ATP-binding</keyword>
<dbReference type="EMBL" id="JAVBIK010000001">
    <property type="protein sequence ID" value="MDT7517984.1"/>
    <property type="molecule type" value="Genomic_DNA"/>
</dbReference>
<dbReference type="InterPro" id="IPR003593">
    <property type="entry name" value="AAA+_ATPase"/>
</dbReference>
<dbReference type="PROSITE" id="PS50893">
    <property type="entry name" value="ABC_TRANSPORTER_2"/>
    <property type="match status" value="2"/>
</dbReference>
<evidence type="ECO:0000256" key="3">
    <source>
        <dbReference type="ARBA" id="ARBA00022448"/>
    </source>
</evidence>
<keyword evidence="3" id="KW-0813">Transport</keyword>
<keyword evidence="10" id="KW-1185">Reference proteome</keyword>
<accession>A0ABU3KJN6</accession>
<evidence type="ECO:0000256" key="6">
    <source>
        <dbReference type="ARBA" id="ARBA00022840"/>
    </source>
</evidence>
<evidence type="ECO:0000256" key="5">
    <source>
        <dbReference type="ARBA" id="ARBA00022741"/>
    </source>
</evidence>
<comment type="similarity">
    <text evidence="2">Belongs to the ABC transporter superfamily.</text>
</comment>
<evidence type="ECO:0000256" key="1">
    <source>
        <dbReference type="ARBA" id="ARBA00004417"/>
    </source>
</evidence>
<dbReference type="Pfam" id="PF00005">
    <property type="entry name" value="ABC_tran"/>
    <property type="match status" value="2"/>
</dbReference>
<sequence>MSAPLLQVDDLRIHLASALPGSQGRALLEACSFSLLAGERLTLVGESGAGKSLLAQAIMGTLPPALQASGSIAIDGVATHGQRERTQPLWGRTVMMLPQEPGTALNPLMQVHSQVAEAGRYARGLQWQHARQDAEQQLQSLGLGAAARLYLHQISGGMAQRVGVACASAAGARLLIADEPTKGLDPEACAQVAALLMAAQTQGQGLLTITHDLELAAHLGGRIAVLRHGCIVEQGPATEVLQAPRHPYTRELMAARPQHWQPYPFAAAASAAPVLEAQGLTKRYGARTLFENLDLTLHAGEVVAISGPSGCGKTTLGNMLLGLSPADAGSVRRPGPAAPWKYQKLYQDPPAAFSPFRTLGQALDDARHLHYSGSSRRAPQSPESGQSRWMQALGLSDALLARKPHEVSGGELQRFALLRLMQLQPAFIFADEPTSRLDPITQRDTMRVICDSAAQQGCAVLLVSHDAHLARHSSHRHVQMADLTMQAAATPA</sequence>
<evidence type="ECO:0000313" key="9">
    <source>
        <dbReference type="EMBL" id="MDT7517984.1"/>
    </source>
</evidence>
<evidence type="ECO:0000256" key="4">
    <source>
        <dbReference type="ARBA" id="ARBA00022475"/>
    </source>
</evidence>
<feature type="domain" description="ABC transporter" evidence="8">
    <location>
        <begin position="275"/>
        <end position="491"/>
    </location>
</feature>
<organism evidence="9 10">
    <name type="scientific">Rhodoferax potami</name>
    <dbReference type="NCBI Taxonomy" id="3068338"/>
    <lineage>
        <taxon>Bacteria</taxon>
        <taxon>Pseudomonadati</taxon>
        <taxon>Pseudomonadota</taxon>
        <taxon>Betaproteobacteria</taxon>
        <taxon>Burkholderiales</taxon>
        <taxon>Comamonadaceae</taxon>
        <taxon>Rhodoferax</taxon>
    </lineage>
</organism>
<proteinExistence type="inferred from homology"/>
<dbReference type="Proteomes" id="UP001321700">
    <property type="component" value="Unassembled WGS sequence"/>
</dbReference>
<dbReference type="InterPro" id="IPR003439">
    <property type="entry name" value="ABC_transporter-like_ATP-bd"/>
</dbReference>